<dbReference type="AlphaFoldDB" id="E4ZSD8"/>
<accession>E4ZSD8</accession>
<sequence length="103" mass="10974">MSNPSPTPDPSNPNYAEAAGPANGEPTTSIVITTEIAPTPTAKPRYGAALPKAGTEDGTYNPPLHAVVTDEAFDQVPKEDHYEKKEIAEIRALQKKANAKKHP</sequence>
<evidence type="ECO:0000313" key="2">
    <source>
        <dbReference type="EMBL" id="CBX94318.1"/>
    </source>
</evidence>
<evidence type="ECO:0000256" key="1">
    <source>
        <dbReference type="SAM" id="MobiDB-lite"/>
    </source>
</evidence>
<proteinExistence type="predicted"/>
<feature type="region of interest" description="Disordered" evidence="1">
    <location>
        <begin position="1"/>
        <end position="62"/>
    </location>
</feature>
<gene>
    <name evidence="2" type="ORF">LEMA_P122970.1</name>
</gene>
<reference evidence="3" key="1">
    <citation type="journal article" date="2011" name="Nat. Commun.">
        <title>Effector diversification within compartments of the Leptosphaeria maculans genome affected by Repeat-Induced Point mutations.</title>
        <authorList>
            <person name="Rouxel T."/>
            <person name="Grandaubert J."/>
            <person name="Hane J.K."/>
            <person name="Hoede C."/>
            <person name="van de Wouw A.P."/>
            <person name="Couloux A."/>
            <person name="Dominguez V."/>
            <person name="Anthouard V."/>
            <person name="Bally P."/>
            <person name="Bourras S."/>
            <person name="Cozijnsen A.J."/>
            <person name="Ciuffetti L.M."/>
            <person name="Degrave A."/>
            <person name="Dilmaghani A."/>
            <person name="Duret L."/>
            <person name="Fudal I."/>
            <person name="Goodwin S.B."/>
            <person name="Gout L."/>
            <person name="Glaser N."/>
            <person name="Linglin J."/>
            <person name="Kema G.H.J."/>
            <person name="Lapalu N."/>
            <person name="Lawrence C.B."/>
            <person name="May K."/>
            <person name="Meyer M."/>
            <person name="Ollivier B."/>
            <person name="Poulain J."/>
            <person name="Schoch C.L."/>
            <person name="Simon A."/>
            <person name="Spatafora J.W."/>
            <person name="Stachowiak A."/>
            <person name="Turgeon B.G."/>
            <person name="Tyler B.M."/>
            <person name="Vincent D."/>
            <person name="Weissenbach J."/>
            <person name="Amselem J."/>
            <person name="Quesneville H."/>
            <person name="Oliver R.P."/>
            <person name="Wincker P."/>
            <person name="Balesdent M.-H."/>
            <person name="Howlett B.J."/>
        </authorList>
    </citation>
    <scope>NUCLEOTIDE SEQUENCE [LARGE SCALE GENOMIC DNA]</scope>
    <source>
        <strain evidence="3">JN3 / isolate v23.1.3 / race Av1-4-5-6-7-8</strain>
    </source>
</reference>
<evidence type="ECO:0000313" key="3">
    <source>
        <dbReference type="Proteomes" id="UP000002668"/>
    </source>
</evidence>
<feature type="compositionally biased region" description="Pro residues" evidence="1">
    <location>
        <begin position="1"/>
        <end position="11"/>
    </location>
</feature>
<dbReference type="EMBL" id="FP929121">
    <property type="protein sequence ID" value="CBX94318.1"/>
    <property type="molecule type" value="Genomic_DNA"/>
</dbReference>
<protein>
    <submittedName>
        <fullName evidence="2">Predicted protein</fullName>
    </submittedName>
</protein>
<name>E4ZSD8_LEPMJ</name>
<dbReference type="InParanoid" id="E4ZSD8"/>
<organism evidence="3">
    <name type="scientific">Leptosphaeria maculans (strain JN3 / isolate v23.1.3 / race Av1-4-5-6-7-8)</name>
    <name type="common">Blackleg fungus</name>
    <name type="synonym">Phoma lingam</name>
    <dbReference type="NCBI Taxonomy" id="985895"/>
    <lineage>
        <taxon>Eukaryota</taxon>
        <taxon>Fungi</taxon>
        <taxon>Dikarya</taxon>
        <taxon>Ascomycota</taxon>
        <taxon>Pezizomycotina</taxon>
        <taxon>Dothideomycetes</taxon>
        <taxon>Pleosporomycetidae</taxon>
        <taxon>Pleosporales</taxon>
        <taxon>Pleosporineae</taxon>
        <taxon>Leptosphaeriaceae</taxon>
        <taxon>Plenodomus</taxon>
        <taxon>Plenodomus lingam/Leptosphaeria maculans species complex</taxon>
    </lineage>
</organism>
<dbReference type="RefSeq" id="XP_003837762.1">
    <property type="nucleotide sequence ID" value="XM_003837714.1"/>
</dbReference>
<keyword evidence="3" id="KW-1185">Reference proteome</keyword>
<dbReference type="VEuPathDB" id="FungiDB:LEMA_P122970.1"/>
<dbReference type="Proteomes" id="UP000002668">
    <property type="component" value="Genome"/>
</dbReference>
<dbReference type="HOGENOM" id="CLU_2264244_0_0_1"/>
<dbReference type="GeneID" id="13290885"/>